<evidence type="ECO:0000313" key="8">
    <source>
        <dbReference type="EMBL" id="KFX71425.1"/>
    </source>
</evidence>
<evidence type="ECO:0000256" key="1">
    <source>
        <dbReference type="ARBA" id="ARBA00007274"/>
    </source>
</evidence>
<dbReference type="PROSITE" id="PS00101">
    <property type="entry name" value="HEXAPEP_TRANSFERASES"/>
    <property type="match status" value="1"/>
</dbReference>
<comment type="similarity">
    <text evidence="1">Belongs to the transferase hexapeptide repeat family.</text>
</comment>
<dbReference type="PANTHER" id="PTHR23416:SF23">
    <property type="entry name" value="ACETYLTRANSFERASE C18B11.09C-RELATED"/>
    <property type="match status" value="1"/>
</dbReference>
<name>A0A0A1YNH4_9PSED</name>
<keyword evidence="4" id="KW-0808">Transferase</keyword>
<dbReference type="InterPro" id="IPR051159">
    <property type="entry name" value="Hexapeptide_acetyltransf"/>
</dbReference>
<accession>A0A0A1YNH4</accession>
<keyword evidence="2" id="KW-0444">Lipid biosynthesis</keyword>
<keyword evidence="5" id="KW-0677">Repeat</keyword>
<proteinExistence type="inferred from homology"/>
<evidence type="ECO:0000256" key="6">
    <source>
        <dbReference type="ARBA" id="ARBA00023098"/>
    </source>
</evidence>
<dbReference type="AlphaFoldDB" id="A0A0A1YNH4"/>
<dbReference type="Proteomes" id="UP000030063">
    <property type="component" value="Unassembled WGS sequence"/>
</dbReference>
<evidence type="ECO:0000256" key="2">
    <source>
        <dbReference type="ARBA" id="ARBA00022516"/>
    </source>
</evidence>
<dbReference type="GO" id="GO:0009245">
    <property type="term" value="P:lipid A biosynthetic process"/>
    <property type="evidence" value="ECO:0007669"/>
    <property type="project" value="UniProtKB-KW"/>
</dbReference>
<evidence type="ECO:0000256" key="5">
    <source>
        <dbReference type="ARBA" id="ARBA00022737"/>
    </source>
</evidence>
<keyword evidence="9" id="KW-1185">Reference proteome</keyword>
<dbReference type="InterPro" id="IPR011004">
    <property type="entry name" value="Trimer_LpxA-like_sf"/>
</dbReference>
<dbReference type="GO" id="GO:0016020">
    <property type="term" value="C:membrane"/>
    <property type="evidence" value="ECO:0007669"/>
    <property type="project" value="GOC"/>
</dbReference>
<evidence type="ECO:0000256" key="4">
    <source>
        <dbReference type="ARBA" id="ARBA00022679"/>
    </source>
</evidence>
<dbReference type="Gene3D" id="2.160.10.10">
    <property type="entry name" value="Hexapeptide repeat proteins"/>
    <property type="match status" value="1"/>
</dbReference>
<keyword evidence="6" id="KW-0443">Lipid metabolism</keyword>
<dbReference type="STRING" id="1395571.TMS3_0105720"/>
<sequence>MLQWLQGARKLKYRLLSDNQPSNMRGRLKQPVLFTGKGEIRIGKSTIGVWPSPFFLNGYAHIEAREKTATIMIGENVHINNNAVLIAERSTISIADNSLIGHNFSAYDSDFHSLEPNLRSSGLHSCGAVRIGSNVFIGANVTVLKGVSIGDNSVIANGSIVNGDIPANVVAGGIPAKVLRPLDTQETPS</sequence>
<dbReference type="Pfam" id="PF14602">
    <property type="entry name" value="Hexapep_2"/>
    <property type="match status" value="1"/>
</dbReference>
<dbReference type="EMBL" id="AWSQ01000001">
    <property type="protein sequence ID" value="KFX71425.1"/>
    <property type="molecule type" value="Genomic_DNA"/>
</dbReference>
<dbReference type="eggNOG" id="COG0110">
    <property type="taxonomic scope" value="Bacteria"/>
</dbReference>
<organism evidence="8 9">
    <name type="scientific">Pseudomonas taeanensis MS-3</name>
    <dbReference type="NCBI Taxonomy" id="1395571"/>
    <lineage>
        <taxon>Bacteria</taxon>
        <taxon>Pseudomonadati</taxon>
        <taxon>Pseudomonadota</taxon>
        <taxon>Gammaproteobacteria</taxon>
        <taxon>Pseudomonadales</taxon>
        <taxon>Pseudomonadaceae</taxon>
        <taxon>Pseudomonas</taxon>
    </lineage>
</organism>
<dbReference type="InterPro" id="IPR001451">
    <property type="entry name" value="Hexapep"/>
</dbReference>
<evidence type="ECO:0000256" key="3">
    <source>
        <dbReference type="ARBA" id="ARBA00022556"/>
    </source>
</evidence>
<evidence type="ECO:0008006" key="10">
    <source>
        <dbReference type="Google" id="ProtNLM"/>
    </source>
</evidence>
<reference evidence="8 9" key="1">
    <citation type="journal article" date="2014" name="Genome Announc.">
        <title>Draft Genome Sequence of Petroleum Oil-Degrading Marine Bacterium Pseudomonas taeanensis Strain MS-3, Isolated from a Crude Oil-Contaminated Seashore.</title>
        <authorList>
            <person name="Lee S.Y."/>
            <person name="Kim S.H."/>
            <person name="Lee D.G."/>
            <person name="Shin S."/>
            <person name="Yun S.H."/>
            <person name="Choi C.W."/>
            <person name="Chung Y.H."/>
            <person name="Choi J.S."/>
            <person name="Kahng H.Y."/>
            <person name="Kim S.I."/>
        </authorList>
    </citation>
    <scope>NUCLEOTIDE SEQUENCE [LARGE SCALE GENOMIC DNA]</scope>
    <source>
        <strain evidence="8 9">MS-3</strain>
    </source>
</reference>
<comment type="caution">
    <text evidence="8">The sequence shown here is derived from an EMBL/GenBank/DDBJ whole genome shotgun (WGS) entry which is preliminary data.</text>
</comment>
<dbReference type="GO" id="GO:0008374">
    <property type="term" value="F:O-acyltransferase activity"/>
    <property type="evidence" value="ECO:0007669"/>
    <property type="project" value="TreeGrafter"/>
</dbReference>
<evidence type="ECO:0000256" key="7">
    <source>
        <dbReference type="ARBA" id="ARBA00023315"/>
    </source>
</evidence>
<evidence type="ECO:0000313" key="9">
    <source>
        <dbReference type="Proteomes" id="UP000030063"/>
    </source>
</evidence>
<dbReference type="CDD" id="cd04647">
    <property type="entry name" value="LbH_MAT_like"/>
    <property type="match status" value="1"/>
</dbReference>
<gene>
    <name evidence="8" type="ORF">TMS3_0105720</name>
</gene>
<dbReference type="InterPro" id="IPR018357">
    <property type="entry name" value="Hexapep_transf_CS"/>
</dbReference>
<dbReference type="SUPFAM" id="SSF51161">
    <property type="entry name" value="Trimeric LpxA-like enzymes"/>
    <property type="match status" value="1"/>
</dbReference>
<protein>
    <recommendedName>
        <fullName evidence="10">Acetyltransferase</fullName>
    </recommendedName>
</protein>
<keyword evidence="3" id="KW-0441">Lipid A biosynthesis</keyword>
<keyword evidence="7" id="KW-0012">Acyltransferase</keyword>
<dbReference type="PANTHER" id="PTHR23416">
    <property type="entry name" value="SIALIC ACID SYNTHASE-RELATED"/>
    <property type="match status" value="1"/>
</dbReference>